<keyword evidence="3" id="KW-1185">Reference proteome</keyword>
<evidence type="ECO:0000313" key="2">
    <source>
        <dbReference type="EMBL" id="KAJ8974765.1"/>
    </source>
</evidence>
<dbReference type="PANTHER" id="PTHR12390:SF0">
    <property type="entry name" value="UROPORPHYRINOGEN-III SYNTHASE"/>
    <property type="match status" value="1"/>
</dbReference>
<gene>
    <name evidence="2" type="ORF">NQ317_008204</name>
</gene>
<dbReference type="SUPFAM" id="SSF69618">
    <property type="entry name" value="HemD-like"/>
    <property type="match status" value="1"/>
</dbReference>
<dbReference type="Pfam" id="PF02602">
    <property type="entry name" value="HEM4"/>
    <property type="match status" value="1"/>
</dbReference>
<dbReference type="EMBL" id="JAPWTJ010000934">
    <property type="protein sequence ID" value="KAJ8974765.1"/>
    <property type="molecule type" value="Genomic_DNA"/>
</dbReference>
<sequence>MIKSKSILLLKSQKSSSSSDKYEDILTSNDFKVKQVKTLVFDFKNINVLKENLKRSLIFSSPRCVHAVHLAVKHDEDIIKSWQRKHNFVVGEATYKDALDKLNLECEGKESGNASNLSKKIIESIENFYLKKPFLFPHGNLKTDTLNLELGKEGVKIVGVLYFSALSGLRSSISYLRSVPVDLNDVKIIAIGPVTELAVKEENLKVYGVTKQPTPQEVFNVIANS</sequence>
<dbReference type="InterPro" id="IPR036108">
    <property type="entry name" value="4pyrrol_syn_uPrphyn_synt_sf"/>
</dbReference>
<protein>
    <recommendedName>
        <fullName evidence="1">Tetrapyrrole biosynthesis uroporphyrinogen III synthase domain-containing protein</fullName>
    </recommendedName>
</protein>
<dbReference type="Gene3D" id="3.40.50.10090">
    <property type="match status" value="2"/>
</dbReference>
<comment type="caution">
    <text evidence="2">The sequence shown here is derived from an EMBL/GenBank/DDBJ whole genome shotgun (WGS) entry which is preliminary data.</text>
</comment>
<dbReference type="InterPro" id="IPR003754">
    <property type="entry name" value="4pyrrol_synth_uPrphyn_synth"/>
</dbReference>
<dbReference type="InterPro" id="IPR039793">
    <property type="entry name" value="UROS/Hem4"/>
</dbReference>
<accession>A0ABQ9JB12</accession>
<name>A0ABQ9JB12_9CUCU</name>
<evidence type="ECO:0000313" key="3">
    <source>
        <dbReference type="Proteomes" id="UP001162164"/>
    </source>
</evidence>
<dbReference type="Proteomes" id="UP001162164">
    <property type="component" value="Unassembled WGS sequence"/>
</dbReference>
<dbReference type="PANTHER" id="PTHR12390">
    <property type="entry name" value="UROPORPHYRINOGEN III SYNTHASE"/>
    <property type="match status" value="1"/>
</dbReference>
<reference evidence="2" key="1">
    <citation type="journal article" date="2023" name="Insect Mol. Biol.">
        <title>Genome sequencing provides insights into the evolution of gene families encoding plant cell wall-degrading enzymes in longhorned beetles.</title>
        <authorList>
            <person name="Shin N.R."/>
            <person name="Okamura Y."/>
            <person name="Kirsch R."/>
            <person name="Pauchet Y."/>
        </authorList>
    </citation>
    <scope>NUCLEOTIDE SEQUENCE</scope>
    <source>
        <strain evidence="2">MMC_N1</strain>
    </source>
</reference>
<feature type="domain" description="Tetrapyrrole biosynthesis uroporphyrinogen III synthase" evidence="1">
    <location>
        <begin position="56"/>
        <end position="157"/>
    </location>
</feature>
<organism evidence="2 3">
    <name type="scientific">Molorchus minor</name>
    <dbReference type="NCBI Taxonomy" id="1323400"/>
    <lineage>
        <taxon>Eukaryota</taxon>
        <taxon>Metazoa</taxon>
        <taxon>Ecdysozoa</taxon>
        <taxon>Arthropoda</taxon>
        <taxon>Hexapoda</taxon>
        <taxon>Insecta</taxon>
        <taxon>Pterygota</taxon>
        <taxon>Neoptera</taxon>
        <taxon>Endopterygota</taxon>
        <taxon>Coleoptera</taxon>
        <taxon>Polyphaga</taxon>
        <taxon>Cucujiformia</taxon>
        <taxon>Chrysomeloidea</taxon>
        <taxon>Cerambycidae</taxon>
        <taxon>Lamiinae</taxon>
        <taxon>Monochamini</taxon>
        <taxon>Molorchus</taxon>
    </lineage>
</organism>
<evidence type="ECO:0000259" key="1">
    <source>
        <dbReference type="Pfam" id="PF02602"/>
    </source>
</evidence>
<proteinExistence type="predicted"/>